<dbReference type="GO" id="GO:0006935">
    <property type="term" value="P:chemotaxis"/>
    <property type="evidence" value="ECO:0007669"/>
    <property type="project" value="UniProtKB-KW"/>
</dbReference>
<evidence type="ECO:0000256" key="5">
    <source>
        <dbReference type="ARBA" id="ARBA00022553"/>
    </source>
</evidence>
<dbReference type="AlphaFoldDB" id="A0A4R8LS77"/>
<dbReference type="RefSeq" id="WP_243834894.1">
    <property type="nucleotide sequence ID" value="NZ_SORF01000002.1"/>
</dbReference>
<dbReference type="SUPFAM" id="SSF47226">
    <property type="entry name" value="Histidine-containing phosphotransfer domain, HPT domain"/>
    <property type="match status" value="1"/>
</dbReference>
<dbReference type="InterPro" id="IPR004358">
    <property type="entry name" value="Sig_transdc_His_kin-like_C"/>
</dbReference>
<dbReference type="Pfam" id="PF02895">
    <property type="entry name" value="H-kinase_dim"/>
    <property type="match status" value="1"/>
</dbReference>
<dbReference type="InterPro" id="IPR005467">
    <property type="entry name" value="His_kinase_dom"/>
</dbReference>
<dbReference type="InterPro" id="IPR036890">
    <property type="entry name" value="HATPase_C_sf"/>
</dbReference>
<comment type="caution">
    <text evidence="15">The sequence shown here is derived from an EMBL/GenBank/DDBJ whole genome shotgun (WGS) entry which is preliminary data.</text>
</comment>
<dbReference type="EMBL" id="SORF01000002">
    <property type="protein sequence ID" value="TDY50499.1"/>
    <property type="molecule type" value="Genomic_DNA"/>
</dbReference>
<dbReference type="InterPro" id="IPR037006">
    <property type="entry name" value="CheA-like_homodim_sf"/>
</dbReference>
<dbReference type="PROSITE" id="PS50109">
    <property type="entry name" value="HIS_KIN"/>
    <property type="match status" value="1"/>
</dbReference>
<evidence type="ECO:0000256" key="6">
    <source>
        <dbReference type="ARBA" id="ARBA00022679"/>
    </source>
</evidence>
<evidence type="ECO:0000256" key="3">
    <source>
        <dbReference type="ARBA" id="ARBA00021495"/>
    </source>
</evidence>
<evidence type="ECO:0000256" key="9">
    <source>
        <dbReference type="ARBA" id="ARBA00022840"/>
    </source>
</evidence>
<dbReference type="InterPro" id="IPR035891">
    <property type="entry name" value="CheY-binding_CheA"/>
</dbReference>
<dbReference type="Gene3D" id="1.20.120.160">
    <property type="entry name" value="HPT domain"/>
    <property type="match status" value="1"/>
</dbReference>
<keyword evidence="9" id="KW-0067">ATP-binding</keyword>
<dbReference type="InterPro" id="IPR008207">
    <property type="entry name" value="Sig_transdc_His_kin_Hpt_dom"/>
</dbReference>
<dbReference type="InterPro" id="IPR004105">
    <property type="entry name" value="CheA-like_dim"/>
</dbReference>
<keyword evidence="6" id="KW-0808">Transferase</keyword>
<organism evidence="15 16">
    <name type="scientific">Alicyclobacillus sacchari</name>
    <dbReference type="NCBI Taxonomy" id="392010"/>
    <lineage>
        <taxon>Bacteria</taxon>
        <taxon>Bacillati</taxon>
        <taxon>Bacillota</taxon>
        <taxon>Bacilli</taxon>
        <taxon>Bacillales</taxon>
        <taxon>Alicyclobacillaceae</taxon>
        <taxon>Alicyclobacillus</taxon>
    </lineage>
</organism>
<dbReference type="GO" id="GO:0005524">
    <property type="term" value="F:ATP binding"/>
    <property type="evidence" value="ECO:0007669"/>
    <property type="project" value="UniProtKB-KW"/>
</dbReference>
<evidence type="ECO:0000256" key="8">
    <source>
        <dbReference type="ARBA" id="ARBA00022777"/>
    </source>
</evidence>
<dbReference type="InterPro" id="IPR010808">
    <property type="entry name" value="CheA_P2-bd"/>
</dbReference>
<dbReference type="Gene3D" id="1.10.287.560">
    <property type="entry name" value="Histidine kinase CheA-like, homodimeric domain"/>
    <property type="match status" value="1"/>
</dbReference>
<proteinExistence type="predicted"/>
<dbReference type="GO" id="GO:0005737">
    <property type="term" value="C:cytoplasm"/>
    <property type="evidence" value="ECO:0007669"/>
    <property type="project" value="InterPro"/>
</dbReference>
<dbReference type="PRINTS" id="PR00344">
    <property type="entry name" value="BCTRLSENSOR"/>
</dbReference>
<dbReference type="Pfam" id="PF01627">
    <property type="entry name" value="Hpt"/>
    <property type="match status" value="1"/>
</dbReference>
<evidence type="ECO:0000313" key="16">
    <source>
        <dbReference type="Proteomes" id="UP000294581"/>
    </source>
</evidence>
<sequence length="667" mass="72286">MDISQYLDSFLAESEDNLATLDDLCLALERDGAHDDTLAAMFRAAHTLKGMSATMGFTAMADLTHHMEDALGYIRNHPSEFQPTVVDTLLAAIDALTANLDQIRDSGSEAGIDHGPILERLAAVISGHEAGGGGSAAEAGPPKAFRDRVIELVQSGREPVVVEIAFAPQCTMKAVRLLMVERTVESFGECAAVFPDVQALEADADAPTAYVAVIVPDEDSNALLTAIQEISEIAAVNIVRLDSLLTSTNAPDVQQARVETAAAVATPTPAEEAHAVRTAAPAPGGKVRDQTLRVAVSRIDEFMNVLSELVIAKTRLELLAQHGGDHALREVTEQIARLTTSLQDGVMQMRMMPVESLFQRFPRMMRDLQKTLGREFEFVMTGLETEMDRTVMDEMGEALVHLLRNAADHGLEPPEMREQKGKPRKGTIRLSAYASGGHVYLEVADDGAGIDRDRVLGSAVRKGLVDERTASNWTDAQVYDLLFASGFSTAEKVSDISGRGVGLDAVRGKVESLGGDIRVESVPGQGTTFVIELPLTLAILPAMLVRLGNYVYAIPTGSVEEVARLAAGDIDSIQEQPVYRYRDGVVPIVDLGDRFFDTPCRGEYPWNAVICKEGKRRLVLIVDDIVDELEIVNKPLGRYLEQVEMFSGATILGDGRVALIIDVRQLF</sequence>
<keyword evidence="7" id="KW-0547">Nucleotide-binding</keyword>
<dbReference type="PROSITE" id="PS50894">
    <property type="entry name" value="HPT"/>
    <property type="match status" value="1"/>
</dbReference>
<dbReference type="Gene3D" id="2.30.30.40">
    <property type="entry name" value="SH3 Domains"/>
    <property type="match status" value="1"/>
</dbReference>
<dbReference type="CDD" id="cd00731">
    <property type="entry name" value="CheA_reg"/>
    <property type="match status" value="1"/>
</dbReference>
<dbReference type="GO" id="GO:0000155">
    <property type="term" value="F:phosphorelay sensor kinase activity"/>
    <property type="evidence" value="ECO:0007669"/>
    <property type="project" value="InterPro"/>
</dbReference>
<dbReference type="SUPFAM" id="SSF47384">
    <property type="entry name" value="Homodimeric domain of signal transducing histidine kinase"/>
    <property type="match status" value="1"/>
</dbReference>
<dbReference type="SUPFAM" id="SSF55052">
    <property type="entry name" value="CheY-binding domain of CheA"/>
    <property type="match status" value="1"/>
</dbReference>
<feature type="domain" description="Histidine kinase" evidence="12">
    <location>
        <begin position="287"/>
        <end position="537"/>
    </location>
</feature>
<dbReference type="InterPro" id="IPR003594">
    <property type="entry name" value="HATPase_dom"/>
</dbReference>
<dbReference type="SMART" id="SM00073">
    <property type="entry name" value="HPT"/>
    <property type="match status" value="1"/>
</dbReference>
<accession>A0A4R8LS77</accession>
<dbReference type="SMART" id="SM00387">
    <property type="entry name" value="HATPase_c"/>
    <property type="match status" value="1"/>
</dbReference>
<dbReference type="SUPFAM" id="SSF50341">
    <property type="entry name" value="CheW-like"/>
    <property type="match status" value="1"/>
</dbReference>
<keyword evidence="4" id="KW-0145">Chemotaxis</keyword>
<dbReference type="InterPro" id="IPR002545">
    <property type="entry name" value="CheW-lke_dom"/>
</dbReference>
<comment type="catalytic activity">
    <reaction evidence="1">
        <text>ATP + protein L-histidine = ADP + protein N-phospho-L-histidine.</text>
        <dbReference type="EC" id="2.7.13.3"/>
    </reaction>
</comment>
<evidence type="ECO:0000256" key="10">
    <source>
        <dbReference type="ARBA" id="ARBA00023012"/>
    </source>
</evidence>
<keyword evidence="16" id="KW-1185">Reference proteome</keyword>
<reference evidence="15 16" key="1">
    <citation type="submission" date="2019-03" db="EMBL/GenBank/DDBJ databases">
        <title>Genomic Encyclopedia of Type Strains, Phase IV (KMG-IV): sequencing the most valuable type-strain genomes for metagenomic binning, comparative biology and taxonomic classification.</title>
        <authorList>
            <person name="Goeker M."/>
        </authorList>
    </citation>
    <scope>NUCLEOTIDE SEQUENCE [LARGE SCALE GENOMIC DNA]</scope>
    <source>
        <strain evidence="15 16">DSM 17974</strain>
    </source>
</reference>
<keyword evidence="5 11" id="KW-0597">Phosphoprotein</keyword>
<dbReference type="PANTHER" id="PTHR43395:SF1">
    <property type="entry name" value="CHEMOTAXIS PROTEIN CHEA"/>
    <property type="match status" value="1"/>
</dbReference>
<dbReference type="Gene3D" id="3.30.565.10">
    <property type="entry name" value="Histidine kinase-like ATPase, C-terminal domain"/>
    <property type="match status" value="1"/>
</dbReference>
<evidence type="ECO:0000256" key="4">
    <source>
        <dbReference type="ARBA" id="ARBA00022500"/>
    </source>
</evidence>
<dbReference type="EC" id="2.7.13.3" evidence="2"/>
<evidence type="ECO:0000256" key="7">
    <source>
        <dbReference type="ARBA" id="ARBA00022741"/>
    </source>
</evidence>
<dbReference type="Gene3D" id="3.30.70.1110">
    <property type="entry name" value="Histidine kinase CheA-like, P2 response regulator-binding domain"/>
    <property type="match status" value="1"/>
</dbReference>
<dbReference type="InterPro" id="IPR036097">
    <property type="entry name" value="HisK_dim/P_sf"/>
</dbReference>
<dbReference type="SMART" id="SM01231">
    <property type="entry name" value="H-kinase_dim"/>
    <property type="match status" value="1"/>
</dbReference>
<evidence type="ECO:0000256" key="11">
    <source>
        <dbReference type="PROSITE-ProRule" id="PRU00110"/>
    </source>
</evidence>
<dbReference type="InterPro" id="IPR051315">
    <property type="entry name" value="Bact_Chemotaxis_CheA"/>
</dbReference>
<name>A0A4R8LS77_9BACL</name>
<dbReference type="SUPFAM" id="SSF55874">
    <property type="entry name" value="ATPase domain of HSP90 chaperone/DNA topoisomerase II/histidine kinase"/>
    <property type="match status" value="1"/>
</dbReference>
<feature type="domain" description="CheW-like" evidence="13">
    <location>
        <begin position="539"/>
        <end position="667"/>
    </location>
</feature>
<evidence type="ECO:0000313" key="15">
    <source>
        <dbReference type="EMBL" id="TDY50499.1"/>
    </source>
</evidence>
<dbReference type="Pfam" id="PF07194">
    <property type="entry name" value="P2"/>
    <property type="match status" value="1"/>
</dbReference>
<dbReference type="Proteomes" id="UP000294581">
    <property type="component" value="Unassembled WGS sequence"/>
</dbReference>
<evidence type="ECO:0000256" key="1">
    <source>
        <dbReference type="ARBA" id="ARBA00000085"/>
    </source>
</evidence>
<keyword evidence="8 15" id="KW-0418">Kinase</keyword>
<dbReference type="Pfam" id="PF01584">
    <property type="entry name" value="CheW"/>
    <property type="match status" value="1"/>
</dbReference>
<evidence type="ECO:0000259" key="14">
    <source>
        <dbReference type="PROSITE" id="PS50894"/>
    </source>
</evidence>
<gene>
    <name evidence="15" type="ORF">C7445_10251</name>
</gene>
<dbReference type="InterPro" id="IPR037052">
    <property type="entry name" value="CheA-like_P2_sf"/>
</dbReference>
<keyword evidence="10" id="KW-0902">Two-component regulatory system</keyword>
<feature type="domain" description="HPt" evidence="14">
    <location>
        <begin position="1"/>
        <end position="103"/>
    </location>
</feature>
<dbReference type="PANTHER" id="PTHR43395">
    <property type="entry name" value="SENSOR HISTIDINE KINASE CHEA"/>
    <property type="match status" value="1"/>
</dbReference>
<dbReference type="FunFam" id="3.30.565.10:FF:000016">
    <property type="entry name" value="Chemotaxis protein CheA, putative"/>
    <property type="match status" value="1"/>
</dbReference>
<dbReference type="InterPro" id="IPR036061">
    <property type="entry name" value="CheW-like_dom_sf"/>
</dbReference>
<dbReference type="InterPro" id="IPR036641">
    <property type="entry name" value="HPT_dom_sf"/>
</dbReference>
<evidence type="ECO:0000256" key="2">
    <source>
        <dbReference type="ARBA" id="ARBA00012438"/>
    </source>
</evidence>
<protein>
    <recommendedName>
        <fullName evidence="3">Chemotaxis protein CheA</fullName>
        <ecNumber evidence="2">2.7.13.3</ecNumber>
    </recommendedName>
</protein>
<dbReference type="CDD" id="cd00088">
    <property type="entry name" value="HPT"/>
    <property type="match status" value="1"/>
</dbReference>
<dbReference type="PROSITE" id="PS50851">
    <property type="entry name" value="CHEW"/>
    <property type="match status" value="1"/>
</dbReference>
<dbReference type="SMART" id="SM00260">
    <property type="entry name" value="CheW"/>
    <property type="match status" value="1"/>
</dbReference>
<evidence type="ECO:0000259" key="13">
    <source>
        <dbReference type="PROSITE" id="PS50851"/>
    </source>
</evidence>
<dbReference type="Pfam" id="PF02518">
    <property type="entry name" value="HATPase_c"/>
    <property type="match status" value="1"/>
</dbReference>
<dbReference type="CDD" id="cd16916">
    <property type="entry name" value="HATPase_CheA-like"/>
    <property type="match status" value="1"/>
</dbReference>
<evidence type="ECO:0000259" key="12">
    <source>
        <dbReference type="PROSITE" id="PS50109"/>
    </source>
</evidence>
<feature type="modified residue" description="Phosphohistidine" evidence="11">
    <location>
        <position position="46"/>
    </location>
</feature>